<dbReference type="AlphaFoldDB" id="A0A2K2DVP8"/>
<dbReference type="InParanoid" id="A0A2K2DVP8"/>
<dbReference type="Proteomes" id="UP000008810">
    <property type="component" value="Chromosome 1"/>
</dbReference>
<dbReference type="Gramene" id="PNT78350">
    <property type="protein sequence ID" value="PNT78350"/>
    <property type="gene ID" value="BRADI_1g78013v3"/>
</dbReference>
<proteinExistence type="predicted"/>
<reference evidence="1" key="2">
    <citation type="submission" date="2017-06" db="EMBL/GenBank/DDBJ databases">
        <title>WGS assembly of Brachypodium distachyon.</title>
        <authorList>
            <consortium name="The International Brachypodium Initiative"/>
            <person name="Lucas S."/>
            <person name="Harmon-Smith M."/>
            <person name="Lail K."/>
            <person name="Tice H."/>
            <person name="Grimwood J."/>
            <person name="Bruce D."/>
            <person name="Barry K."/>
            <person name="Shu S."/>
            <person name="Lindquist E."/>
            <person name="Wang M."/>
            <person name="Pitluck S."/>
            <person name="Vogel J.P."/>
            <person name="Garvin D.F."/>
            <person name="Mockler T.C."/>
            <person name="Schmutz J."/>
            <person name="Rokhsar D."/>
            <person name="Bevan M.W."/>
        </authorList>
    </citation>
    <scope>NUCLEOTIDE SEQUENCE</scope>
    <source>
        <strain evidence="1">Bd21</strain>
    </source>
</reference>
<protein>
    <submittedName>
        <fullName evidence="1 2">Uncharacterized protein</fullName>
    </submittedName>
</protein>
<dbReference type="EnsemblPlants" id="PNT78350">
    <property type="protein sequence ID" value="PNT78350"/>
    <property type="gene ID" value="BRADI_1g78013v3"/>
</dbReference>
<reference evidence="2" key="3">
    <citation type="submission" date="2018-08" db="UniProtKB">
        <authorList>
            <consortium name="EnsemblPlants"/>
        </authorList>
    </citation>
    <scope>IDENTIFICATION</scope>
    <source>
        <strain evidence="2">cv. Bd21</strain>
    </source>
</reference>
<organism evidence="1">
    <name type="scientific">Brachypodium distachyon</name>
    <name type="common">Purple false brome</name>
    <name type="synonym">Trachynia distachya</name>
    <dbReference type="NCBI Taxonomy" id="15368"/>
    <lineage>
        <taxon>Eukaryota</taxon>
        <taxon>Viridiplantae</taxon>
        <taxon>Streptophyta</taxon>
        <taxon>Embryophyta</taxon>
        <taxon>Tracheophyta</taxon>
        <taxon>Spermatophyta</taxon>
        <taxon>Magnoliopsida</taxon>
        <taxon>Liliopsida</taxon>
        <taxon>Poales</taxon>
        <taxon>Poaceae</taxon>
        <taxon>BOP clade</taxon>
        <taxon>Pooideae</taxon>
        <taxon>Stipodae</taxon>
        <taxon>Brachypodieae</taxon>
        <taxon>Brachypodium</taxon>
    </lineage>
</organism>
<evidence type="ECO:0000313" key="3">
    <source>
        <dbReference type="Proteomes" id="UP000008810"/>
    </source>
</evidence>
<reference evidence="1 2" key="1">
    <citation type="journal article" date="2010" name="Nature">
        <title>Genome sequencing and analysis of the model grass Brachypodium distachyon.</title>
        <authorList>
            <consortium name="International Brachypodium Initiative"/>
        </authorList>
    </citation>
    <scope>NUCLEOTIDE SEQUENCE [LARGE SCALE GENOMIC DNA]</scope>
    <source>
        <strain evidence="1 2">Bd21</strain>
    </source>
</reference>
<gene>
    <name evidence="1" type="ORF">BRADI_1g78013v3</name>
</gene>
<accession>A0A2K2DVP8</accession>
<evidence type="ECO:0000313" key="1">
    <source>
        <dbReference type="EMBL" id="PNT78350.1"/>
    </source>
</evidence>
<evidence type="ECO:0000313" key="2">
    <source>
        <dbReference type="EnsemblPlants" id="PNT78350"/>
    </source>
</evidence>
<dbReference type="EMBL" id="CM000880">
    <property type="protein sequence ID" value="PNT78350.1"/>
    <property type="molecule type" value="Genomic_DNA"/>
</dbReference>
<name>A0A2K2DVP8_BRADI</name>
<sequence length="138" mass="15630">MWAESKKQIAALRDRMMAQMKSLMAEMKSLTDGMERTWRDKMSMVNASLTSMKEQMKKMSREENTMAADVVEFMERSFPELSQISCSPFSATASASTAAPPDVDSENALGHLNHLLLKPIPDHLDGLLDVKRKRHRET</sequence>
<keyword evidence="3" id="KW-1185">Reference proteome</keyword>